<protein>
    <recommendedName>
        <fullName evidence="1">DUF6896 domain-containing protein</fullName>
    </recommendedName>
</protein>
<reference evidence="2" key="1">
    <citation type="submission" date="2023-07" db="EMBL/GenBank/DDBJ databases">
        <title>Two novel species in the genus Flavivirga.</title>
        <authorList>
            <person name="Kwon K."/>
        </authorList>
    </citation>
    <scope>NUCLEOTIDE SEQUENCE</scope>
    <source>
        <strain evidence="2">KACC 14158</strain>
    </source>
</reference>
<evidence type="ECO:0000313" key="2">
    <source>
        <dbReference type="EMBL" id="MDO5972646.1"/>
    </source>
</evidence>
<proteinExistence type="predicted"/>
<evidence type="ECO:0000259" key="1">
    <source>
        <dbReference type="Pfam" id="PF21837"/>
    </source>
</evidence>
<sequence length="160" mass="18925">MKKLKPIEKLILEVIIKFDSKANELINILGTEFDLDLSKDHPFGKLITRQNNLWKGSLPNNWNYHFHGSHCKFENEFTNQILDVTINRGKNYGIFVDSSLYWFIEITNDLNHIYEKIKTREILTDCLNILEKEKYIVDIGEFGYKSLILNKERNNESENK</sequence>
<comment type="caution">
    <text evidence="2">The sequence shown here is derived from an EMBL/GenBank/DDBJ whole genome shotgun (WGS) entry which is preliminary data.</text>
</comment>
<accession>A0ABT8WHN3</accession>
<feature type="domain" description="DUF6896" evidence="1">
    <location>
        <begin position="11"/>
        <end position="145"/>
    </location>
</feature>
<dbReference type="EMBL" id="JAUOEL010000001">
    <property type="protein sequence ID" value="MDO5972646.1"/>
    <property type="molecule type" value="Genomic_DNA"/>
</dbReference>
<dbReference type="InterPro" id="IPR054191">
    <property type="entry name" value="DUF6896"/>
</dbReference>
<dbReference type="Proteomes" id="UP001176806">
    <property type="component" value="Unassembled WGS sequence"/>
</dbReference>
<dbReference type="RefSeq" id="WP_303299709.1">
    <property type="nucleotide sequence ID" value="NZ_BAABDA010000042.1"/>
</dbReference>
<keyword evidence="3" id="KW-1185">Reference proteome</keyword>
<organism evidence="2 3">
    <name type="scientific">Flavivirga jejuensis</name>
    <dbReference type="NCBI Taxonomy" id="870487"/>
    <lineage>
        <taxon>Bacteria</taxon>
        <taxon>Pseudomonadati</taxon>
        <taxon>Bacteroidota</taxon>
        <taxon>Flavobacteriia</taxon>
        <taxon>Flavobacteriales</taxon>
        <taxon>Flavobacteriaceae</taxon>
        <taxon>Flavivirga</taxon>
    </lineage>
</organism>
<dbReference type="Pfam" id="PF21837">
    <property type="entry name" value="DUF6896"/>
    <property type="match status" value="1"/>
</dbReference>
<name>A0ABT8WHN3_9FLAO</name>
<gene>
    <name evidence="2" type="ORF">Q4Q40_00490</name>
</gene>
<evidence type="ECO:0000313" key="3">
    <source>
        <dbReference type="Proteomes" id="UP001176806"/>
    </source>
</evidence>